<reference evidence="1" key="2">
    <citation type="journal article" date="2022" name="New Phytol.">
        <title>Evolutionary transition to the ectomycorrhizal habit in the genomes of a hyperdiverse lineage of mushroom-forming fungi.</title>
        <authorList>
            <person name="Looney B."/>
            <person name="Miyauchi S."/>
            <person name="Morin E."/>
            <person name="Drula E."/>
            <person name="Courty P.E."/>
            <person name="Kohler A."/>
            <person name="Kuo A."/>
            <person name="LaButti K."/>
            <person name="Pangilinan J."/>
            <person name="Lipzen A."/>
            <person name="Riley R."/>
            <person name="Andreopoulos W."/>
            <person name="He G."/>
            <person name="Johnson J."/>
            <person name="Nolan M."/>
            <person name="Tritt A."/>
            <person name="Barry K.W."/>
            <person name="Grigoriev I.V."/>
            <person name="Nagy L.G."/>
            <person name="Hibbett D."/>
            <person name="Henrissat B."/>
            <person name="Matheny P.B."/>
            <person name="Labbe J."/>
            <person name="Martin F.M."/>
        </authorList>
    </citation>
    <scope>NUCLEOTIDE SEQUENCE</scope>
    <source>
        <strain evidence="1">EC-137</strain>
    </source>
</reference>
<keyword evidence="2" id="KW-1185">Reference proteome</keyword>
<sequence>MSSARYAPLPIARSDAAVNREMEAAFDDDEDEDDFQNPPETRPLNTNRPPTRSHPPQPTSTRNPSTPVTYDFENFDYANMPPPGSPPRPSSSALPNGYGNSNGYVPDLNELDLSHTGPRRGWFRRVAASVLPASTVRRWGLDYEQPSGAVGGGTSNDGVFANVTAKPGRNIEIRDGDNIYLIPEETQKEAPPSYATAQLDAVPAYWETTVHAPSTSDSFGEMIIDALPSGTVFSFLWNMLISISFQFVGFLLTYLLHTTHAARFGSRAGLGITLIQYGFALRARDSSSGGSSFTFWGSGGSQDTNDASSAGMLKHMNFGTKEEAEEFYRKLNVTMVDGQPSGFPAGAATSPGSTMDEITYMNDVTTDWLAFFLMTIGWFILLTSLLGFWRVKRWERNIIRAQEQSVSGGTPAPSGPGLFAQLLAPIASFGEVLRDGLGFRRSRRGDNHAQTLEIDDQRLAELGIDPQEQRELMLARVAHDPVQHRRMLQAFRDDDELIESIRAAGML</sequence>
<organism evidence="1 2">
    <name type="scientific">Vararia minispora EC-137</name>
    <dbReference type="NCBI Taxonomy" id="1314806"/>
    <lineage>
        <taxon>Eukaryota</taxon>
        <taxon>Fungi</taxon>
        <taxon>Dikarya</taxon>
        <taxon>Basidiomycota</taxon>
        <taxon>Agaricomycotina</taxon>
        <taxon>Agaricomycetes</taxon>
        <taxon>Russulales</taxon>
        <taxon>Lachnocladiaceae</taxon>
        <taxon>Vararia</taxon>
    </lineage>
</organism>
<evidence type="ECO:0000313" key="2">
    <source>
        <dbReference type="Proteomes" id="UP000814128"/>
    </source>
</evidence>
<proteinExistence type="predicted"/>
<dbReference type="Proteomes" id="UP000814128">
    <property type="component" value="Unassembled WGS sequence"/>
</dbReference>
<name>A0ACB8QZV5_9AGAM</name>
<evidence type="ECO:0000313" key="1">
    <source>
        <dbReference type="EMBL" id="KAI0036811.1"/>
    </source>
</evidence>
<gene>
    <name evidence="1" type="ORF">K488DRAFT_40445</name>
</gene>
<protein>
    <submittedName>
        <fullName evidence="1">Uncharacterized protein</fullName>
    </submittedName>
</protein>
<reference evidence="1" key="1">
    <citation type="submission" date="2021-02" db="EMBL/GenBank/DDBJ databases">
        <authorList>
            <consortium name="DOE Joint Genome Institute"/>
            <person name="Ahrendt S."/>
            <person name="Looney B.P."/>
            <person name="Miyauchi S."/>
            <person name="Morin E."/>
            <person name="Drula E."/>
            <person name="Courty P.E."/>
            <person name="Chicoki N."/>
            <person name="Fauchery L."/>
            <person name="Kohler A."/>
            <person name="Kuo A."/>
            <person name="Labutti K."/>
            <person name="Pangilinan J."/>
            <person name="Lipzen A."/>
            <person name="Riley R."/>
            <person name="Andreopoulos W."/>
            <person name="He G."/>
            <person name="Johnson J."/>
            <person name="Barry K.W."/>
            <person name="Grigoriev I.V."/>
            <person name="Nagy L."/>
            <person name="Hibbett D."/>
            <person name="Henrissat B."/>
            <person name="Matheny P.B."/>
            <person name="Labbe J."/>
            <person name="Martin F."/>
        </authorList>
    </citation>
    <scope>NUCLEOTIDE SEQUENCE</scope>
    <source>
        <strain evidence="1">EC-137</strain>
    </source>
</reference>
<accession>A0ACB8QZV5</accession>
<dbReference type="EMBL" id="MU273468">
    <property type="protein sequence ID" value="KAI0036811.1"/>
    <property type="molecule type" value="Genomic_DNA"/>
</dbReference>
<comment type="caution">
    <text evidence="1">The sequence shown here is derived from an EMBL/GenBank/DDBJ whole genome shotgun (WGS) entry which is preliminary data.</text>
</comment>